<dbReference type="PANTHER" id="PTHR24252:SF7">
    <property type="entry name" value="HYALIN"/>
    <property type="match status" value="1"/>
</dbReference>
<sequence length="228" mass="25098">MAQLALPLILILGIAFAQAFPEDPTRIVGGTNARLGQYPYQVSLRNQGSHFCGGTLVGRRHVVTAAHCIQGVVSAPWNGFTVVTGTVSLKNGGQSHRVASATVHPNYSSNNAQAYPNDIAVVTVSKAFFKRNRLVIPGCGSLLEVKTRISGITQRLIIKDQRCVERLNFITNVVNITRPKLRLPQDERVGLFKGLGEMTFGYEEVVGKVWKMTRFRMSNSDFGDWLLI</sequence>
<dbReference type="GO" id="GO:0006508">
    <property type="term" value="P:proteolysis"/>
    <property type="evidence" value="ECO:0007669"/>
    <property type="project" value="InterPro"/>
</dbReference>
<dbReference type="InterPro" id="IPR001254">
    <property type="entry name" value="Trypsin_dom"/>
</dbReference>
<feature type="chain" id="PRO_5042551607" evidence="2">
    <location>
        <begin position="20"/>
        <end position="228"/>
    </location>
</feature>
<feature type="domain" description="Peptidase S1" evidence="3">
    <location>
        <begin position="27"/>
        <end position="228"/>
    </location>
</feature>
<dbReference type="KEGG" id="ccal:108629846"/>
<dbReference type="PROSITE" id="PS50240">
    <property type="entry name" value="TRYPSIN_DOM"/>
    <property type="match status" value="1"/>
</dbReference>
<gene>
    <name evidence="5" type="primary">LOC108629846</name>
</gene>
<name>A0AAJ7JAS8_9HYME</name>
<proteinExistence type="predicted"/>
<keyword evidence="1" id="KW-1015">Disulfide bond</keyword>
<evidence type="ECO:0000313" key="5">
    <source>
        <dbReference type="RefSeq" id="XP_017888243.1"/>
    </source>
</evidence>
<keyword evidence="4" id="KW-1185">Reference proteome</keyword>
<feature type="signal peptide" evidence="2">
    <location>
        <begin position="1"/>
        <end position="19"/>
    </location>
</feature>
<dbReference type="GO" id="GO:0004252">
    <property type="term" value="F:serine-type endopeptidase activity"/>
    <property type="evidence" value="ECO:0007669"/>
    <property type="project" value="InterPro"/>
</dbReference>
<organism evidence="4 5">
    <name type="scientific">Ceratina calcarata</name>
    <dbReference type="NCBI Taxonomy" id="156304"/>
    <lineage>
        <taxon>Eukaryota</taxon>
        <taxon>Metazoa</taxon>
        <taxon>Ecdysozoa</taxon>
        <taxon>Arthropoda</taxon>
        <taxon>Hexapoda</taxon>
        <taxon>Insecta</taxon>
        <taxon>Pterygota</taxon>
        <taxon>Neoptera</taxon>
        <taxon>Endopterygota</taxon>
        <taxon>Hymenoptera</taxon>
        <taxon>Apocrita</taxon>
        <taxon>Aculeata</taxon>
        <taxon>Apoidea</taxon>
        <taxon>Anthophila</taxon>
        <taxon>Apidae</taxon>
        <taxon>Ceratina</taxon>
        <taxon>Zadontomerus</taxon>
    </lineage>
</organism>
<dbReference type="Gene3D" id="2.40.10.10">
    <property type="entry name" value="Trypsin-like serine proteases"/>
    <property type="match status" value="1"/>
</dbReference>
<dbReference type="PANTHER" id="PTHR24252">
    <property type="entry name" value="ACROSIN-RELATED"/>
    <property type="match status" value="1"/>
</dbReference>
<dbReference type="RefSeq" id="XP_017888243.1">
    <property type="nucleotide sequence ID" value="XM_018032754.2"/>
</dbReference>
<reference evidence="5" key="1">
    <citation type="submission" date="2025-08" db="UniProtKB">
        <authorList>
            <consortium name="RefSeq"/>
        </authorList>
    </citation>
    <scope>IDENTIFICATION</scope>
    <source>
        <tissue evidence="5">Whole body</tissue>
    </source>
</reference>
<accession>A0AAJ7JAS8</accession>
<dbReference type="InterPro" id="IPR009003">
    <property type="entry name" value="Peptidase_S1_PA"/>
</dbReference>
<keyword evidence="2" id="KW-0732">Signal</keyword>
<dbReference type="GeneID" id="108629846"/>
<dbReference type="SUPFAM" id="SSF50494">
    <property type="entry name" value="Trypsin-like serine proteases"/>
    <property type="match status" value="1"/>
</dbReference>
<dbReference type="InterPro" id="IPR043504">
    <property type="entry name" value="Peptidase_S1_PA_chymotrypsin"/>
</dbReference>
<dbReference type="FunFam" id="2.40.10.10:FF:000068">
    <property type="entry name" value="transmembrane protease serine 2"/>
    <property type="match status" value="1"/>
</dbReference>
<evidence type="ECO:0000256" key="2">
    <source>
        <dbReference type="SAM" id="SignalP"/>
    </source>
</evidence>
<dbReference type="Pfam" id="PF00089">
    <property type="entry name" value="Trypsin"/>
    <property type="match status" value="1"/>
</dbReference>
<evidence type="ECO:0000259" key="3">
    <source>
        <dbReference type="PROSITE" id="PS50240"/>
    </source>
</evidence>
<evidence type="ECO:0000313" key="4">
    <source>
        <dbReference type="Proteomes" id="UP000694925"/>
    </source>
</evidence>
<dbReference type="PROSITE" id="PS00134">
    <property type="entry name" value="TRYPSIN_HIS"/>
    <property type="match status" value="1"/>
</dbReference>
<evidence type="ECO:0000256" key="1">
    <source>
        <dbReference type="ARBA" id="ARBA00023157"/>
    </source>
</evidence>
<protein>
    <submittedName>
        <fullName evidence="5">Trypsin-like</fullName>
    </submittedName>
</protein>
<dbReference type="InterPro" id="IPR018114">
    <property type="entry name" value="TRYPSIN_HIS"/>
</dbReference>
<dbReference type="Proteomes" id="UP000694925">
    <property type="component" value="Unplaced"/>
</dbReference>
<dbReference type="AlphaFoldDB" id="A0AAJ7JAS8"/>
<dbReference type="SMART" id="SM00020">
    <property type="entry name" value="Tryp_SPc"/>
    <property type="match status" value="1"/>
</dbReference>